<evidence type="ECO:0000256" key="3">
    <source>
        <dbReference type="ARBA" id="ARBA00022679"/>
    </source>
</evidence>
<dbReference type="PANTHER" id="PTHR43369">
    <property type="entry name" value="PHOSPHORIBOSYLGLYCINAMIDE FORMYLTRANSFERASE"/>
    <property type="match status" value="1"/>
</dbReference>
<comment type="pathway">
    <text evidence="1">Purine metabolism; IMP biosynthesis via de novo pathway; N(2)-formyl-N(1)-(5-phospho-D-ribosyl)glycinamide from N(1)-(5-phospho-D-ribosyl)glycinamide (10-formyl THF route): step 1/1.</text>
</comment>
<reference evidence="6" key="2">
    <citation type="journal article" date="2021" name="PeerJ">
        <title>Extensive microbial diversity within the chicken gut microbiome revealed by metagenomics and culture.</title>
        <authorList>
            <person name="Gilroy R."/>
            <person name="Ravi A."/>
            <person name="Getino M."/>
            <person name="Pursley I."/>
            <person name="Horton D.L."/>
            <person name="Alikhan N.F."/>
            <person name="Baker D."/>
            <person name="Gharbi K."/>
            <person name="Hall N."/>
            <person name="Watson M."/>
            <person name="Adriaenssens E.M."/>
            <person name="Foster-Nyarko E."/>
            <person name="Jarju S."/>
            <person name="Secka A."/>
            <person name="Antonio M."/>
            <person name="Oren A."/>
            <person name="Chaudhuri R.R."/>
            <person name="La Ragione R."/>
            <person name="Hildebrand F."/>
            <person name="Pallen M.J."/>
        </authorList>
    </citation>
    <scope>NUCLEOTIDE SEQUENCE</scope>
    <source>
        <strain evidence="6">2889</strain>
    </source>
</reference>
<organism evidence="6 7">
    <name type="scientific">Candidatus Pullibacteroides excrementavium</name>
    <dbReference type="NCBI Taxonomy" id="2840905"/>
    <lineage>
        <taxon>Bacteria</taxon>
        <taxon>Pseudomonadati</taxon>
        <taxon>Bacteroidota</taxon>
        <taxon>Bacteroidia</taxon>
        <taxon>Bacteroidales</taxon>
        <taxon>Candidatus Pullibacteroides</taxon>
    </lineage>
</organism>
<accession>A0A9D9H2Z3</accession>
<keyword evidence="4" id="KW-0658">Purine biosynthesis</keyword>
<dbReference type="GO" id="GO:0004644">
    <property type="term" value="F:phosphoribosylglycinamide formyltransferase activity"/>
    <property type="evidence" value="ECO:0007669"/>
    <property type="project" value="UniProtKB-EC"/>
</dbReference>
<keyword evidence="3" id="KW-0808">Transferase</keyword>
<dbReference type="Pfam" id="PF00551">
    <property type="entry name" value="Formyl_trans_N"/>
    <property type="match status" value="1"/>
</dbReference>
<dbReference type="Proteomes" id="UP000823612">
    <property type="component" value="Unassembled WGS sequence"/>
</dbReference>
<reference evidence="6" key="1">
    <citation type="submission" date="2020-10" db="EMBL/GenBank/DDBJ databases">
        <authorList>
            <person name="Gilroy R."/>
        </authorList>
    </citation>
    <scope>NUCLEOTIDE SEQUENCE</scope>
    <source>
        <strain evidence="6">2889</strain>
    </source>
</reference>
<proteinExistence type="predicted"/>
<dbReference type="EMBL" id="JADIMZ010000090">
    <property type="protein sequence ID" value="MBO8432833.1"/>
    <property type="molecule type" value="Genomic_DNA"/>
</dbReference>
<feature type="domain" description="Formyl transferase N-terminal" evidence="5">
    <location>
        <begin position="7"/>
        <end position="186"/>
    </location>
</feature>
<dbReference type="PANTHER" id="PTHR43369:SF2">
    <property type="entry name" value="PHOSPHORIBOSYLGLYCINAMIDE FORMYLTRANSFERASE"/>
    <property type="match status" value="1"/>
</dbReference>
<dbReference type="Gene3D" id="3.40.50.170">
    <property type="entry name" value="Formyl transferase, N-terminal domain"/>
    <property type="match status" value="1"/>
</dbReference>
<sequence>MKEAICNVALFASGNGTNVQRICDYFRGHSSIHPAVLVCNNPKAYVLERAKHLSLPVVIASPAQLKDPEFMLPVLRQYNITHIVLAGFLCLIPSYLVDAYPNRIVNIHPALLPKFGGKGMYGMHVHEAVAKARESHSGITIHLVDHHYDHGTNLFQARFPIVPGEDAHSIAEKIHRLEQTYFPLVLEKWMTGELPESFPELEQVETHWNSEWTETNPNTQTF</sequence>
<evidence type="ECO:0000313" key="7">
    <source>
        <dbReference type="Proteomes" id="UP000823612"/>
    </source>
</evidence>
<dbReference type="GO" id="GO:0005829">
    <property type="term" value="C:cytosol"/>
    <property type="evidence" value="ECO:0007669"/>
    <property type="project" value="TreeGrafter"/>
</dbReference>
<dbReference type="GO" id="GO:0006189">
    <property type="term" value="P:'de novo' IMP biosynthetic process"/>
    <property type="evidence" value="ECO:0007669"/>
    <property type="project" value="InterPro"/>
</dbReference>
<evidence type="ECO:0000256" key="4">
    <source>
        <dbReference type="ARBA" id="ARBA00022755"/>
    </source>
</evidence>
<evidence type="ECO:0000256" key="2">
    <source>
        <dbReference type="ARBA" id="ARBA00012254"/>
    </source>
</evidence>
<evidence type="ECO:0000256" key="1">
    <source>
        <dbReference type="ARBA" id="ARBA00005054"/>
    </source>
</evidence>
<dbReference type="EC" id="2.1.2.2" evidence="2"/>
<dbReference type="AlphaFoldDB" id="A0A9D9H2Z3"/>
<evidence type="ECO:0000313" key="6">
    <source>
        <dbReference type="EMBL" id="MBO8432833.1"/>
    </source>
</evidence>
<dbReference type="InterPro" id="IPR004607">
    <property type="entry name" value="GART"/>
</dbReference>
<dbReference type="InterPro" id="IPR002376">
    <property type="entry name" value="Formyl_transf_N"/>
</dbReference>
<gene>
    <name evidence="6" type="ORF">IAB08_06025</name>
</gene>
<dbReference type="CDD" id="cd08645">
    <property type="entry name" value="FMT_core_GART"/>
    <property type="match status" value="1"/>
</dbReference>
<dbReference type="SUPFAM" id="SSF53328">
    <property type="entry name" value="Formyltransferase"/>
    <property type="match status" value="1"/>
</dbReference>
<protein>
    <recommendedName>
        <fullName evidence="2">phosphoribosylglycinamide formyltransferase 1</fullName>
        <ecNumber evidence="2">2.1.2.2</ecNumber>
    </recommendedName>
</protein>
<name>A0A9D9H2Z3_9BACT</name>
<evidence type="ECO:0000259" key="5">
    <source>
        <dbReference type="Pfam" id="PF00551"/>
    </source>
</evidence>
<comment type="caution">
    <text evidence="6">The sequence shown here is derived from an EMBL/GenBank/DDBJ whole genome shotgun (WGS) entry which is preliminary data.</text>
</comment>
<dbReference type="InterPro" id="IPR036477">
    <property type="entry name" value="Formyl_transf_N_sf"/>
</dbReference>